<organism evidence="1 2">
    <name type="scientific">Bifidobacterium actinocoloniiforme DSM 22766</name>
    <dbReference type="NCBI Taxonomy" id="1437605"/>
    <lineage>
        <taxon>Bacteria</taxon>
        <taxon>Bacillati</taxon>
        <taxon>Actinomycetota</taxon>
        <taxon>Actinomycetes</taxon>
        <taxon>Bifidobacteriales</taxon>
        <taxon>Bifidobacteriaceae</taxon>
        <taxon>Bifidobacterium</taxon>
    </lineage>
</organism>
<sequence>MNPTDGPPITLVPNSAREPLMGDRTVVLELAKRRSHAHIVGGDRRKMLGKGTVRGLSGRRLVFFSGGGVHAPQELKSQAAKAIRMATSQGLDQ</sequence>
<comment type="caution">
    <text evidence="1">The sequence shown here is derived from an EMBL/GenBank/DDBJ whole genome shotgun (WGS) entry which is preliminary data.</text>
</comment>
<dbReference type="Proteomes" id="UP000029015">
    <property type="component" value="Unassembled WGS sequence"/>
</dbReference>
<dbReference type="KEGG" id="bact:AB656_06655"/>
<dbReference type="PATRIC" id="fig|1437605.7.peg.1365"/>
<name>A0A086YYI5_9BIFI</name>
<accession>A0A086YYI5</accession>
<proteinExistence type="predicted"/>
<evidence type="ECO:0000313" key="2">
    <source>
        <dbReference type="Proteomes" id="UP000029015"/>
    </source>
</evidence>
<dbReference type="EMBL" id="JGYK01000002">
    <property type="protein sequence ID" value="KFI39335.1"/>
    <property type="molecule type" value="Genomic_DNA"/>
</dbReference>
<dbReference type="AlphaFoldDB" id="A0A086YYI5"/>
<reference evidence="1 2" key="1">
    <citation type="submission" date="2014-03" db="EMBL/GenBank/DDBJ databases">
        <title>Genomics of Bifidobacteria.</title>
        <authorList>
            <person name="Ventura M."/>
            <person name="Milani C."/>
            <person name="Lugli G.A."/>
        </authorList>
    </citation>
    <scope>NUCLEOTIDE SEQUENCE [LARGE SCALE GENOMIC DNA]</scope>
    <source>
        <strain evidence="1 2">DSM 22766</strain>
    </source>
</reference>
<keyword evidence="2" id="KW-1185">Reference proteome</keyword>
<evidence type="ECO:0000313" key="1">
    <source>
        <dbReference type="EMBL" id="KFI39335.1"/>
    </source>
</evidence>
<protein>
    <submittedName>
        <fullName evidence="1">Uncharacterized protein</fullName>
    </submittedName>
</protein>
<gene>
    <name evidence="1" type="ORF">BACT_0165</name>
</gene>